<evidence type="ECO:0000256" key="3">
    <source>
        <dbReference type="ARBA" id="ARBA00022723"/>
    </source>
</evidence>
<keyword evidence="6" id="KW-0472">Membrane</keyword>
<dbReference type="EMBL" id="JBCDNA010000002">
    <property type="protein sequence ID" value="MEL4455918.1"/>
    <property type="molecule type" value="Genomic_DNA"/>
</dbReference>
<evidence type="ECO:0000256" key="1">
    <source>
        <dbReference type="ARBA" id="ARBA00006247"/>
    </source>
</evidence>
<dbReference type="Gene3D" id="3.40.630.10">
    <property type="entry name" value="Zn peptidases"/>
    <property type="match status" value="1"/>
</dbReference>
<dbReference type="PANTHER" id="PTHR45962:SF1">
    <property type="entry name" value="N-FATTY-ACYL-AMINO ACID SYNTHASE_HYDROLASE PM20D1"/>
    <property type="match status" value="1"/>
</dbReference>
<proteinExistence type="inferred from homology"/>
<keyword evidence="4" id="KW-0378">Hydrolase</keyword>
<reference evidence="8 9" key="1">
    <citation type="submission" date="2024-04" db="EMBL/GenBank/DDBJ databases">
        <title>whole genome sequencing of Lutimonas vermicola strain IMCC1616.</title>
        <authorList>
            <person name="Bae S.S."/>
        </authorList>
    </citation>
    <scope>NUCLEOTIDE SEQUENCE [LARGE SCALE GENOMIC DNA]</scope>
    <source>
        <strain evidence="8 9">IMCC1616</strain>
    </source>
</reference>
<organism evidence="8 9">
    <name type="scientific">Lutimonas vermicola</name>
    <dbReference type="NCBI Taxonomy" id="414288"/>
    <lineage>
        <taxon>Bacteria</taxon>
        <taxon>Pseudomonadati</taxon>
        <taxon>Bacteroidota</taxon>
        <taxon>Flavobacteriia</taxon>
        <taxon>Flavobacteriales</taxon>
        <taxon>Flavobacteriaceae</taxon>
        <taxon>Lutimonas</taxon>
    </lineage>
</organism>
<dbReference type="Pfam" id="PF07687">
    <property type="entry name" value="M20_dimer"/>
    <property type="match status" value="1"/>
</dbReference>
<feature type="domain" description="Peptidase M20 dimerisation" evidence="7">
    <location>
        <begin position="239"/>
        <end position="383"/>
    </location>
</feature>
<dbReference type="InterPro" id="IPR047177">
    <property type="entry name" value="Pept_M20A"/>
</dbReference>
<evidence type="ECO:0000256" key="2">
    <source>
        <dbReference type="ARBA" id="ARBA00022670"/>
    </source>
</evidence>
<feature type="transmembrane region" description="Helical" evidence="6">
    <location>
        <begin position="7"/>
        <end position="24"/>
    </location>
</feature>
<name>A0ABU9L0F4_9FLAO</name>
<dbReference type="InterPro" id="IPR011650">
    <property type="entry name" value="Peptidase_M20_dimer"/>
</dbReference>
<dbReference type="Gene3D" id="1.10.150.900">
    <property type="match status" value="1"/>
</dbReference>
<evidence type="ECO:0000256" key="6">
    <source>
        <dbReference type="SAM" id="Phobius"/>
    </source>
</evidence>
<dbReference type="InterPro" id="IPR036264">
    <property type="entry name" value="Bact_exopeptidase_dim_dom"/>
</dbReference>
<evidence type="ECO:0000259" key="7">
    <source>
        <dbReference type="Pfam" id="PF07687"/>
    </source>
</evidence>
<evidence type="ECO:0000313" key="9">
    <source>
        <dbReference type="Proteomes" id="UP001474120"/>
    </source>
</evidence>
<dbReference type="SUPFAM" id="SSF53187">
    <property type="entry name" value="Zn-dependent exopeptidases"/>
    <property type="match status" value="1"/>
</dbReference>
<dbReference type="Pfam" id="PF01546">
    <property type="entry name" value="Peptidase_M20"/>
    <property type="match status" value="1"/>
</dbReference>
<keyword evidence="5" id="KW-0862">Zinc</keyword>
<keyword evidence="2" id="KW-0645">Protease</keyword>
<comment type="similarity">
    <text evidence="1">Belongs to the peptidase M20A family.</text>
</comment>
<protein>
    <submittedName>
        <fullName evidence="8">M20 family peptidase</fullName>
    </submittedName>
</protein>
<dbReference type="PANTHER" id="PTHR45962">
    <property type="entry name" value="N-FATTY-ACYL-AMINO ACID SYNTHASE/HYDROLASE PM20D1"/>
    <property type="match status" value="1"/>
</dbReference>
<sequence>MKILKSILVLVLIVFILSIIYILFNTFSIRSKQLIEESVEKIDISSLSIERFSSAIQIPTISPEHSSDFDSIQFNRFNVFMQNTYPLTDSLLNHKIFNKYSHLYHWKGTDPKLKPVILMGHLDVVPVIEANRAYWKENPFDGKIVNDTIWGRGCIDDKIGVIGIMESVEHLLREGFQPKRDMFLAFGHDEEIGGLKGAKTMASYLADQGVKAEFILDEGGTITQGMVPGIDKDVALIGTAEKGSVSLEISVELEGGHSSMPARETAIDVISKAIFKLKSNPFPATISKPVEGFLSYLGPEMPFVNRMAFANKDFFQSMIIGVYEKTASGNALVRTTTAPTIFNSGLKDNIVPLSAKATINFRIITGSSINDVIDHIREVVDDERIKIKEGNFNTEPSGVSDTEAKGFKTVQRTIAQIFPEALVSPYLVVGATDARHFNELSDQIYRFLPTRINRSNVKSFHGLNERIAISEFENAIRFYVQLIKNASGEESGQ</sequence>
<dbReference type="Proteomes" id="UP001474120">
    <property type="component" value="Unassembled WGS sequence"/>
</dbReference>
<keyword evidence="6" id="KW-0812">Transmembrane</keyword>
<comment type="caution">
    <text evidence="8">The sequence shown here is derived from an EMBL/GenBank/DDBJ whole genome shotgun (WGS) entry which is preliminary data.</text>
</comment>
<dbReference type="SUPFAM" id="SSF55031">
    <property type="entry name" value="Bacterial exopeptidase dimerisation domain"/>
    <property type="match status" value="1"/>
</dbReference>
<gene>
    <name evidence="8" type="ORF">AABB81_08420</name>
</gene>
<evidence type="ECO:0000256" key="4">
    <source>
        <dbReference type="ARBA" id="ARBA00022801"/>
    </source>
</evidence>
<accession>A0ABU9L0F4</accession>
<dbReference type="RefSeq" id="WP_342159907.1">
    <property type="nucleotide sequence ID" value="NZ_JBCDNA010000002.1"/>
</dbReference>
<dbReference type="InterPro" id="IPR002933">
    <property type="entry name" value="Peptidase_M20"/>
</dbReference>
<keyword evidence="9" id="KW-1185">Reference proteome</keyword>
<keyword evidence="3" id="KW-0479">Metal-binding</keyword>
<evidence type="ECO:0000313" key="8">
    <source>
        <dbReference type="EMBL" id="MEL4455918.1"/>
    </source>
</evidence>
<evidence type="ECO:0000256" key="5">
    <source>
        <dbReference type="ARBA" id="ARBA00022833"/>
    </source>
</evidence>
<keyword evidence="6" id="KW-1133">Transmembrane helix</keyword>
<dbReference type="Gene3D" id="3.30.70.360">
    <property type="match status" value="1"/>
</dbReference>